<dbReference type="eggNOG" id="ENOG5032TXM">
    <property type="taxonomic scope" value="Bacteria"/>
</dbReference>
<evidence type="ECO:0000313" key="2">
    <source>
        <dbReference type="Proteomes" id="UP000002027"/>
    </source>
</evidence>
<dbReference type="KEGG" id="sti:Sthe_0223"/>
<accession>D1C6C4</accession>
<protein>
    <recommendedName>
        <fullName evidence="3">Pyrimidine dimer DNA glycosylase</fullName>
    </recommendedName>
</protein>
<dbReference type="HOGENOM" id="CLU_2313761_0_0_0"/>
<dbReference type="InterPro" id="IPR004260">
    <property type="entry name" value="Pyr-dimer_DNA_glycosylase"/>
</dbReference>
<name>D1C6C4_SPHTD</name>
<gene>
    <name evidence="1" type="ordered locus">Sthe_0223</name>
</gene>
<organism evidence="1 2">
    <name type="scientific">Sphaerobacter thermophilus (strain ATCC 49802 / DSM 20745 / KCCM 41009 / NCIMB 13125 / S 6022)</name>
    <dbReference type="NCBI Taxonomy" id="479434"/>
    <lineage>
        <taxon>Bacteria</taxon>
        <taxon>Pseudomonadati</taxon>
        <taxon>Thermomicrobiota</taxon>
        <taxon>Thermomicrobia</taxon>
        <taxon>Sphaerobacterales</taxon>
        <taxon>Sphaerobacterineae</taxon>
        <taxon>Sphaerobacteraceae</taxon>
        <taxon>Sphaerobacter</taxon>
    </lineage>
</organism>
<dbReference type="RefSeq" id="WP_012870710.1">
    <property type="nucleotide sequence ID" value="NC_013523.1"/>
</dbReference>
<evidence type="ECO:0000313" key="1">
    <source>
        <dbReference type="EMBL" id="ACZ37662.1"/>
    </source>
</evidence>
<dbReference type="STRING" id="479434.Sthe_0223"/>
<dbReference type="SUPFAM" id="SSF47077">
    <property type="entry name" value="T4 endonuclease V"/>
    <property type="match status" value="1"/>
</dbReference>
<sequence length="109" mass="12576">MRIWDLPPECLCRQHLLGEHRELHALWSVLTEGKPGFANHPETRRWRGKLKALFLRHDQLVAEMQRRGYQHRSPLPAALATGAAVQTEYVDTPEEQRRLLREKGCGCGV</sequence>
<dbReference type="InterPro" id="IPR024796">
    <property type="entry name" value="T4_endonuc_V"/>
</dbReference>
<proteinExistence type="predicted"/>
<dbReference type="InParanoid" id="D1C6C4"/>
<reference evidence="1 2" key="2">
    <citation type="journal article" date="2010" name="Stand. Genomic Sci.">
        <title>Complete genome sequence of Desulfohalobium retbaense type strain (HR(100)).</title>
        <authorList>
            <person name="Spring S."/>
            <person name="Nolan M."/>
            <person name="Lapidus A."/>
            <person name="Glavina Del Rio T."/>
            <person name="Copeland A."/>
            <person name="Tice H."/>
            <person name="Cheng J.F."/>
            <person name="Lucas S."/>
            <person name="Land M."/>
            <person name="Chen F."/>
            <person name="Bruce D."/>
            <person name="Goodwin L."/>
            <person name="Pitluck S."/>
            <person name="Ivanova N."/>
            <person name="Mavromatis K."/>
            <person name="Mikhailova N."/>
            <person name="Pati A."/>
            <person name="Chen A."/>
            <person name="Palaniappan K."/>
            <person name="Hauser L."/>
            <person name="Chang Y.J."/>
            <person name="Jeffries C.D."/>
            <person name="Munk C."/>
            <person name="Kiss H."/>
            <person name="Chain P."/>
            <person name="Han C."/>
            <person name="Brettin T."/>
            <person name="Detter J.C."/>
            <person name="Schuler E."/>
            <person name="Goker M."/>
            <person name="Rohde M."/>
            <person name="Bristow J."/>
            <person name="Eisen J.A."/>
            <person name="Markowitz V."/>
            <person name="Hugenholtz P."/>
            <person name="Kyrpides N.C."/>
            <person name="Klenk H.P."/>
        </authorList>
    </citation>
    <scope>NUCLEOTIDE SEQUENCE [LARGE SCALE GENOMIC DNA]</scope>
    <source>
        <strain evidence="2">ATCC 49802 / DSM 20745 / S 6022</strain>
    </source>
</reference>
<reference evidence="2" key="1">
    <citation type="submission" date="2009-11" db="EMBL/GenBank/DDBJ databases">
        <title>The complete chromosome 1 of Sphaerobacter thermophilus DSM 20745.</title>
        <authorList>
            <person name="Lucas S."/>
            <person name="Copeland A."/>
            <person name="Lapidus A."/>
            <person name="Glavina del Rio T."/>
            <person name="Dalin E."/>
            <person name="Tice H."/>
            <person name="Bruce D."/>
            <person name="Goodwin L."/>
            <person name="Pitluck S."/>
            <person name="Kyrpides N."/>
            <person name="Mavromatis K."/>
            <person name="Ivanova N."/>
            <person name="Mikhailova N."/>
            <person name="LaButti K.M."/>
            <person name="Clum A."/>
            <person name="Sun H.I."/>
            <person name="Brettin T."/>
            <person name="Detter J.C."/>
            <person name="Han C."/>
            <person name="Larimer F."/>
            <person name="Land M."/>
            <person name="Hauser L."/>
            <person name="Markowitz V."/>
            <person name="Cheng J.F."/>
            <person name="Hugenholtz P."/>
            <person name="Woyke T."/>
            <person name="Wu D."/>
            <person name="Steenblock K."/>
            <person name="Schneider S."/>
            <person name="Pukall R."/>
            <person name="Goeker M."/>
            <person name="Klenk H.P."/>
            <person name="Eisen J.A."/>
        </authorList>
    </citation>
    <scope>NUCLEOTIDE SEQUENCE [LARGE SCALE GENOMIC DNA]</scope>
    <source>
        <strain evidence="2">ATCC 49802 / DSM 20745 / S 6022</strain>
    </source>
</reference>
<dbReference type="Gene3D" id="1.10.440.10">
    <property type="entry name" value="T4 endonuclease V"/>
    <property type="match status" value="1"/>
</dbReference>
<dbReference type="AlphaFoldDB" id="D1C6C4"/>
<keyword evidence="2" id="KW-1185">Reference proteome</keyword>
<dbReference type="OrthoDB" id="9782576at2"/>
<dbReference type="Proteomes" id="UP000002027">
    <property type="component" value="Chromosome 1"/>
</dbReference>
<evidence type="ECO:0008006" key="3">
    <source>
        <dbReference type="Google" id="ProtNLM"/>
    </source>
</evidence>
<dbReference type="Pfam" id="PF03013">
    <property type="entry name" value="Pyr_excise"/>
    <property type="match status" value="1"/>
</dbReference>
<dbReference type="EMBL" id="CP001823">
    <property type="protein sequence ID" value="ACZ37662.1"/>
    <property type="molecule type" value="Genomic_DNA"/>
</dbReference>